<dbReference type="Gene3D" id="3.40.50.1820">
    <property type="entry name" value="alpha/beta hydrolase"/>
    <property type="match status" value="1"/>
</dbReference>
<dbReference type="OrthoDB" id="70765at2"/>
<dbReference type="RefSeq" id="WP_052596318.1">
    <property type="nucleotide sequence ID" value="NZ_CP011112.1"/>
</dbReference>
<dbReference type="Proteomes" id="UP000066480">
    <property type="component" value="Chromosome"/>
</dbReference>
<accession>A0A0K1JPH7</accession>
<name>A0A0K1JPH7_9MICO</name>
<dbReference type="KEGG" id="lmoi:VV02_25780"/>
<gene>
    <name evidence="1" type="ORF">VV02_25780</name>
</gene>
<organism evidence="1 2">
    <name type="scientific">Luteipulveratus mongoliensis</name>
    <dbReference type="NCBI Taxonomy" id="571913"/>
    <lineage>
        <taxon>Bacteria</taxon>
        <taxon>Bacillati</taxon>
        <taxon>Actinomycetota</taxon>
        <taxon>Actinomycetes</taxon>
        <taxon>Micrococcales</taxon>
        <taxon>Dermacoccaceae</taxon>
        <taxon>Luteipulveratus</taxon>
    </lineage>
</organism>
<evidence type="ECO:0000313" key="1">
    <source>
        <dbReference type="EMBL" id="AKU18470.1"/>
    </source>
</evidence>
<evidence type="ECO:0008006" key="3">
    <source>
        <dbReference type="Google" id="ProtNLM"/>
    </source>
</evidence>
<dbReference type="EMBL" id="CP011112">
    <property type="protein sequence ID" value="AKU18470.1"/>
    <property type="molecule type" value="Genomic_DNA"/>
</dbReference>
<dbReference type="InterPro" id="IPR029058">
    <property type="entry name" value="AB_hydrolase_fold"/>
</dbReference>
<reference evidence="1 2" key="1">
    <citation type="submission" date="2015-03" db="EMBL/GenBank/DDBJ databases">
        <title>Luteipulveratus halotolerans sp. nov., a novel actinobacterium (Dermacoccaceae) from Sarawak, Malaysia.</title>
        <authorList>
            <person name="Juboi H."/>
            <person name="Basik A."/>
            <person name="Shamsul S.S."/>
            <person name="Arnold P."/>
            <person name="Schmitt E.K."/>
            <person name="Sanglier J.-J."/>
            <person name="Yeo T."/>
        </authorList>
    </citation>
    <scope>NUCLEOTIDE SEQUENCE [LARGE SCALE GENOMIC DNA]</scope>
    <source>
        <strain evidence="1 2">MN07-A0370</strain>
    </source>
</reference>
<evidence type="ECO:0000313" key="2">
    <source>
        <dbReference type="Proteomes" id="UP000066480"/>
    </source>
</evidence>
<sequence length="197" mass="21559">MGNDFERLIRTHAWAPRVTPRDHVERRALILPGRGYTVAFPLLHWTCTVLHDAGWHVHVIDWDLSELGRDADDQFVPYAAQRLADDAPTADTTLVLAKSLGTVAAPWAAQRGLPGAWLTPVMTDPSIRTALADYPAPSLVIGGDQDHLWQTDAPISGTRLEIGGADHSLEVDGDWRASMDSHRQVAEAVETFAATLT</sequence>
<proteinExistence type="predicted"/>
<dbReference type="SUPFAM" id="SSF53474">
    <property type="entry name" value="alpha/beta-Hydrolases"/>
    <property type="match status" value="1"/>
</dbReference>
<dbReference type="STRING" id="571913.VV02_25780"/>
<protein>
    <recommendedName>
        <fullName evidence="3">Alpha/beta hydrolase</fullName>
    </recommendedName>
</protein>
<dbReference type="AlphaFoldDB" id="A0A0K1JPH7"/>
<keyword evidence="2" id="KW-1185">Reference proteome</keyword>